<evidence type="ECO:0000313" key="3">
    <source>
        <dbReference type="EMBL" id="MDA3733971.1"/>
    </source>
</evidence>
<keyword evidence="2" id="KW-1133">Transmembrane helix</keyword>
<evidence type="ECO:0000256" key="1">
    <source>
        <dbReference type="SAM" id="MobiDB-lite"/>
    </source>
</evidence>
<sequence>MMILIVNSAYSLFIPVHGKYTSAIDVLERAAMASIFGYLLGNNFQIKKLSRKNQEINDLSKENSEGEKVKEDSEHKYENEETNNVQVIIATTIGILSLLILMIAREFTQLPDDALATISQFKTFVSGCIGFLIGVPKNK</sequence>
<evidence type="ECO:0000313" key="4">
    <source>
        <dbReference type="Proteomes" id="UP001169242"/>
    </source>
</evidence>
<proteinExistence type="predicted"/>
<dbReference type="AlphaFoldDB" id="A0AA42DRW5"/>
<keyword evidence="2" id="KW-0812">Transmembrane</keyword>
<organism evidence="3 4">
    <name type="scientific">Holtiella tumoricola</name>
    <dbReference type="NCBI Taxonomy" id="3018743"/>
    <lineage>
        <taxon>Bacteria</taxon>
        <taxon>Bacillati</taxon>
        <taxon>Bacillota</taxon>
        <taxon>Clostridia</taxon>
        <taxon>Lachnospirales</taxon>
        <taxon>Cellulosilyticaceae</taxon>
        <taxon>Holtiella</taxon>
    </lineage>
</organism>
<reference evidence="3" key="1">
    <citation type="journal article" date="2023" name="Int. J. Syst. Evol. Microbiol.">
        <title>&lt;i&gt;Holtiella tumoricola&lt;/i&gt; gen. nov. sp. nov., isolated from a human clinical sample.</title>
        <authorList>
            <person name="Allen-Vercoe E."/>
            <person name="Daigneault M.C."/>
            <person name="Vancuren S.J."/>
            <person name="Cochrane K."/>
            <person name="O'Neal L.L."/>
            <person name="Sankaranarayanan K."/>
            <person name="Lawson P.A."/>
        </authorList>
    </citation>
    <scope>NUCLEOTIDE SEQUENCE</scope>
    <source>
        <strain evidence="3">CC70A</strain>
    </source>
</reference>
<accession>A0AA42DRW5</accession>
<keyword evidence="4" id="KW-1185">Reference proteome</keyword>
<comment type="caution">
    <text evidence="3">The sequence shown here is derived from an EMBL/GenBank/DDBJ whole genome shotgun (WGS) entry which is preliminary data.</text>
</comment>
<evidence type="ECO:0000256" key="2">
    <source>
        <dbReference type="SAM" id="Phobius"/>
    </source>
</evidence>
<name>A0AA42DRW5_9FIRM</name>
<dbReference type="Proteomes" id="UP001169242">
    <property type="component" value="Unassembled WGS sequence"/>
</dbReference>
<gene>
    <name evidence="3" type="ORF">PBV87_21075</name>
</gene>
<feature type="transmembrane region" description="Helical" evidence="2">
    <location>
        <begin position="85"/>
        <end position="104"/>
    </location>
</feature>
<dbReference type="EMBL" id="JAQIFT010000069">
    <property type="protein sequence ID" value="MDA3733971.1"/>
    <property type="molecule type" value="Genomic_DNA"/>
</dbReference>
<feature type="region of interest" description="Disordered" evidence="1">
    <location>
        <begin position="57"/>
        <end position="77"/>
    </location>
</feature>
<protein>
    <submittedName>
        <fullName evidence="3">Uncharacterized protein</fullName>
    </submittedName>
</protein>
<keyword evidence="2" id="KW-0472">Membrane</keyword>
<dbReference type="RefSeq" id="WP_271013635.1">
    <property type="nucleotide sequence ID" value="NZ_JAQIFT010000069.1"/>
</dbReference>